<accession>A0A2A6RPB7</accession>
<dbReference type="OrthoDB" id="9796786at2"/>
<comment type="caution">
    <text evidence="1">The sequence shown here is derived from an EMBL/GenBank/DDBJ whole genome shotgun (WGS) entry which is preliminary data.</text>
</comment>
<sequence>MTVATHEELTQAWCKLQTLLPLTAIHTDQQYDRAIAALNGLLDTVGMDEEHPLSELLDTLGILVEAYEQQRETPALPTNAALLAFLMTEHDLTPADLTELGEPVLVHEVLAGRRTLTPPQRHALARRFGVIPETFLSS</sequence>
<dbReference type="RefSeq" id="WP_097642357.1">
    <property type="nucleotide sequence ID" value="NZ_NQWI01000004.1"/>
</dbReference>
<dbReference type="AlphaFoldDB" id="A0A2A6RPB7"/>
<evidence type="ECO:0000313" key="1">
    <source>
        <dbReference type="EMBL" id="PDW04775.1"/>
    </source>
</evidence>
<evidence type="ECO:0008006" key="3">
    <source>
        <dbReference type="Google" id="ProtNLM"/>
    </source>
</evidence>
<dbReference type="EMBL" id="NQWI01000004">
    <property type="protein sequence ID" value="PDW04775.1"/>
    <property type="molecule type" value="Genomic_DNA"/>
</dbReference>
<dbReference type="Proteomes" id="UP000220527">
    <property type="component" value="Unassembled WGS sequence"/>
</dbReference>
<evidence type="ECO:0000313" key="2">
    <source>
        <dbReference type="Proteomes" id="UP000220527"/>
    </source>
</evidence>
<protein>
    <recommendedName>
        <fullName evidence="3">Transcriptional regulator</fullName>
    </recommendedName>
</protein>
<gene>
    <name evidence="1" type="ORF">CJ255_01655</name>
</gene>
<keyword evidence="2" id="KW-1185">Reference proteome</keyword>
<proteinExistence type="predicted"/>
<reference evidence="2" key="1">
    <citation type="submission" date="2017-08" db="EMBL/GenBank/DDBJ databases">
        <authorList>
            <person name="Grouzdev D.S."/>
            <person name="Gaisin V.A."/>
            <person name="Rysina M.S."/>
            <person name="Gorlenko V.M."/>
        </authorList>
    </citation>
    <scope>NUCLEOTIDE SEQUENCE [LARGE SCALE GENOMIC DNA]</scope>
    <source>
        <strain evidence="2">Kir15-3F</strain>
    </source>
</reference>
<organism evidence="1 2">
    <name type="scientific">Candidatus Viridilinea mediisalina</name>
    <dbReference type="NCBI Taxonomy" id="2024553"/>
    <lineage>
        <taxon>Bacteria</taxon>
        <taxon>Bacillati</taxon>
        <taxon>Chloroflexota</taxon>
        <taxon>Chloroflexia</taxon>
        <taxon>Chloroflexales</taxon>
        <taxon>Chloroflexineae</taxon>
        <taxon>Oscillochloridaceae</taxon>
        <taxon>Candidatus Viridilinea</taxon>
    </lineage>
</organism>
<name>A0A2A6RPB7_9CHLR</name>